<organism evidence="5 6">
    <name type="scientific">Pseudomonas fluorescens</name>
    <dbReference type="NCBI Taxonomy" id="294"/>
    <lineage>
        <taxon>Bacteria</taxon>
        <taxon>Pseudomonadati</taxon>
        <taxon>Pseudomonadota</taxon>
        <taxon>Gammaproteobacteria</taxon>
        <taxon>Pseudomonadales</taxon>
        <taxon>Pseudomonadaceae</taxon>
        <taxon>Pseudomonas</taxon>
    </lineage>
</organism>
<dbReference type="PANTHER" id="PTHR44688">
    <property type="entry name" value="DNA-BINDING TRANSCRIPTIONAL ACTIVATOR DEVR_DOSR"/>
    <property type="match status" value="1"/>
</dbReference>
<dbReference type="InterPro" id="IPR019734">
    <property type="entry name" value="TPR_rpt"/>
</dbReference>
<dbReference type="Pfam" id="PF17874">
    <property type="entry name" value="TPR_MalT"/>
    <property type="match status" value="1"/>
</dbReference>
<dbReference type="Gene3D" id="1.25.40.10">
    <property type="entry name" value="Tetratricopeptide repeat domain"/>
    <property type="match status" value="1"/>
</dbReference>
<dbReference type="PRINTS" id="PR00038">
    <property type="entry name" value="HTHLUXR"/>
</dbReference>
<evidence type="ECO:0000256" key="1">
    <source>
        <dbReference type="ARBA" id="ARBA00023015"/>
    </source>
</evidence>
<proteinExistence type="predicted"/>
<dbReference type="Proteomes" id="UP000326729">
    <property type="component" value="Unassembled WGS sequence"/>
</dbReference>
<dbReference type="SMART" id="SM00421">
    <property type="entry name" value="HTH_LUXR"/>
    <property type="match status" value="1"/>
</dbReference>
<dbReference type="InterPro" id="IPR027417">
    <property type="entry name" value="P-loop_NTPase"/>
</dbReference>
<name>A0A5E6R0K3_PSEFL</name>
<accession>A0A5E6R0K3</accession>
<dbReference type="AlphaFoldDB" id="A0A5E6R0K3"/>
<reference evidence="5 6" key="1">
    <citation type="submission" date="2019-09" db="EMBL/GenBank/DDBJ databases">
        <authorList>
            <person name="Chandra G."/>
            <person name="Truman W A."/>
        </authorList>
    </citation>
    <scope>NUCLEOTIDE SEQUENCE [LARGE SCALE GENOMIC DNA]</scope>
    <source>
        <strain evidence="5">PS659</strain>
    </source>
</reference>
<dbReference type="EMBL" id="CABVGY010000005">
    <property type="protein sequence ID" value="VVM58753.1"/>
    <property type="molecule type" value="Genomic_DNA"/>
</dbReference>
<evidence type="ECO:0000256" key="3">
    <source>
        <dbReference type="ARBA" id="ARBA00023163"/>
    </source>
</evidence>
<gene>
    <name evidence="5" type="primary">malT_6</name>
    <name evidence="5" type="ORF">PS659_01200</name>
</gene>
<dbReference type="InterPro" id="IPR016032">
    <property type="entry name" value="Sig_transdc_resp-reg_C-effctor"/>
</dbReference>
<dbReference type="GO" id="GO:0003677">
    <property type="term" value="F:DNA binding"/>
    <property type="evidence" value="ECO:0007669"/>
    <property type="project" value="UniProtKB-KW"/>
</dbReference>
<dbReference type="GO" id="GO:0006355">
    <property type="term" value="P:regulation of DNA-templated transcription"/>
    <property type="evidence" value="ECO:0007669"/>
    <property type="project" value="InterPro"/>
</dbReference>
<feature type="domain" description="HTH luxR-type" evidence="4">
    <location>
        <begin position="770"/>
        <end position="835"/>
    </location>
</feature>
<dbReference type="InterPro" id="IPR036388">
    <property type="entry name" value="WH-like_DNA-bd_sf"/>
</dbReference>
<keyword evidence="2" id="KW-0238">DNA-binding</keyword>
<protein>
    <submittedName>
        <fullName evidence="5">HTH-type transcriptional regulator MalT</fullName>
    </submittedName>
</protein>
<keyword evidence="1" id="KW-0805">Transcription regulation</keyword>
<dbReference type="InterPro" id="IPR000792">
    <property type="entry name" value="Tscrpt_reg_LuxR_C"/>
</dbReference>
<dbReference type="InterPro" id="IPR059106">
    <property type="entry name" value="WHD_MalT"/>
</dbReference>
<evidence type="ECO:0000259" key="4">
    <source>
        <dbReference type="PROSITE" id="PS50043"/>
    </source>
</evidence>
<dbReference type="PROSITE" id="PS50043">
    <property type="entry name" value="HTH_LUXR_2"/>
    <property type="match status" value="1"/>
</dbReference>
<evidence type="ECO:0000313" key="5">
    <source>
        <dbReference type="EMBL" id="VVM58753.1"/>
    </source>
</evidence>
<sequence>MPKLLSVICRDQSRFSDIAADAKIELPRLPSLYLSRERLLEDLLSSAHRLHLLCAPAGYGKTALMIECMRRRKAADCVWLDLEGQPLTLVAFCERLAGSLKGEARTLSDPSALLASLEHGEDALWLVLDDFPTQASPELNDWIERLLRSQARVQLWVSCRQRPEWKLARLLLKGELLELGAAKLAFSREEFEQVVQLIDPMVLQPMRDHVWQQTHGWCAGTLLLLNVPARHDRSGELWMRDYVGGELLARVDAHERELLLGAAHLPRLSIALCGQLWPDFDAGVVFRRLLQSEALFVSLDKDACWFRLLPAVALALQGELNGATVSQLRLCACRLLCNAGFVDDAVELALSVGHADVAACYMERLTLDWLLIERNLHTWLDWRSRLPSRLLECSPNLIYMNARALLSTWRLDEAQTCIARLARISPQPKTAINVRILANWQALQGTLQGLLGDAAGAFEHCESALQYLELNDWQSSFLCYSTLARVSMAAGRPEQAERLLQSSLSLARRQGCLASEVLINADRIRQLILNGELMQAESLVQECFGLAATLSGRHSLLLGRLHLLQGELCLLRGDLDGCEQAFRTGLEYGSESGDPYTLHALVGLSELHACRGQFEQAHLRLHSAERTMQCARIKEDCYQVMIRYQQLRLLARQGAWERLLPLAKAAETMFMGDPQRLPPLHAPSLPQRIQLMVALAEQGIGQAGAARQRLQALLIDCKSQRFHTLMCEVQVALERLTAQSLPAPSCNGDTSPWLAPFSLLAESVQDPVATPRTAMELTPREIAVLELVAQGLSNQEISNQLFISLNTVKAHTVHINHKLGVKRRTQAVMRAKAMGVLP</sequence>
<dbReference type="Pfam" id="PF25873">
    <property type="entry name" value="WHD_MalT"/>
    <property type="match status" value="1"/>
</dbReference>
<keyword evidence="3" id="KW-0804">Transcription</keyword>
<evidence type="ECO:0000256" key="2">
    <source>
        <dbReference type="ARBA" id="ARBA00023125"/>
    </source>
</evidence>
<dbReference type="InterPro" id="IPR041617">
    <property type="entry name" value="TPR_MalT"/>
</dbReference>
<dbReference type="Gene3D" id="3.40.50.300">
    <property type="entry name" value="P-loop containing nucleotide triphosphate hydrolases"/>
    <property type="match status" value="1"/>
</dbReference>
<dbReference type="SMART" id="SM00028">
    <property type="entry name" value="TPR"/>
    <property type="match status" value="3"/>
</dbReference>
<dbReference type="CDD" id="cd06170">
    <property type="entry name" value="LuxR_C_like"/>
    <property type="match status" value="1"/>
</dbReference>
<dbReference type="SUPFAM" id="SSF46894">
    <property type="entry name" value="C-terminal effector domain of the bipartite response regulators"/>
    <property type="match status" value="1"/>
</dbReference>
<dbReference type="Pfam" id="PF00196">
    <property type="entry name" value="GerE"/>
    <property type="match status" value="1"/>
</dbReference>
<dbReference type="Gene3D" id="1.10.10.10">
    <property type="entry name" value="Winged helix-like DNA-binding domain superfamily/Winged helix DNA-binding domain"/>
    <property type="match status" value="1"/>
</dbReference>
<dbReference type="InterPro" id="IPR011990">
    <property type="entry name" value="TPR-like_helical_dom_sf"/>
</dbReference>
<evidence type="ECO:0000313" key="6">
    <source>
        <dbReference type="Proteomes" id="UP000326729"/>
    </source>
</evidence>
<dbReference type="PANTHER" id="PTHR44688:SF16">
    <property type="entry name" value="DNA-BINDING TRANSCRIPTIONAL ACTIVATOR DEVR_DOSR"/>
    <property type="match status" value="1"/>
</dbReference>
<dbReference type="SUPFAM" id="SSF48452">
    <property type="entry name" value="TPR-like"/>
    <property type="match status" value="1"/>
</dbReference>
<dbReference type="PROSITE" id="PS00622">
    <property type="entry name" value="HTH_LUXR_1"/>
    <property type="match status" value="1"/>
</dbReference>